<dbReference type="EMBL" id="JAHQIW010003158">
    <property type="protein sequence ID" value="KAJ1357491.1"/>
    <property type="molecule type" value="Genomic_DNA"/>
</dbReference>
<comment type="caution">
    <text evidence="2">The sequence shown here is derived from an EMBL/GenBank/DDBJ whole genome shotgun (WGS) entry which is preliminary data.</text>
</comment>
<feature type="region of interest" description="Disordered" evidence="1">
    <location>
        <begin position="56"/>
        <end position="79"/>
    </location>
</feature>
<organism evidence="2 3">
    <name type="scientific">Parelaphostrongylus tenuis</name>
    <name type="common">Meningeal worm</name>
    <dbReference type="NCBI Taxonomy" id="148309"/>
    <lineage>
        <taxon>Eukaryota</taxon>
        <taxon>Metazoa</taxon>
        <taxon>Ecdysozoa</taxon>
        <taxon>Nematoda</taxon>
        <taxon>Chromadorea</taxon>
        <taxon>Rhabditida</taxon>
        <taxon>Rhabditina</taxon>
        <taxon>Rhabditomorpha</taxon>
        <taxon>Strongyloidea</taxon>
        <taxon>Metastrongylidae</taxon>
        <taxon>Parelaphostrongylus</taxon>
    </lineage>
</organism>
<name>A0AAD5QSM1_PARTN</name>
<keyword evidence="3" id="KW-1185">Reference proteome</keyword>
<accession>A0AAD5QSM1</accession>
<feature type="compositionally biased region" description="Polar residues" evidence="1">
    <location>
        <begin position="68"/>
        <end position="79"/>
    </location>
</feature>
<gene>
    <name evidence="2" type="ORF">KIN20_015654</name>
</gene>
<dbReference type="Proteomes" id="UP001196413">
    <property type="component" value="Unassembled WGS sequence"/>
</dbReference>
<reference evidence="2" key="1">
    <citation type="submission" date="2021-06" db="EMBL/GenBank/DDBJ databases">
        <title>Parelaphostrongylus tenuis whole genome reference sequence.</title>
        <authorList>
            <person name="Garwood T.J."/>
            <person name="Larsen P.A."/>
            <person name="Fountain-Jones N.M."/>
            <person name="Garbe J.R."/>
            <person name="Macchietto M.G."/>
            <person name="Kania S.A."/>
            <person name="Gerhold R.W."/>
            <person name="Richards J.E."/>
            <person name="Wolf T.M."/>
        </authorList>
    </citation>
    <scope>NUCLEOTIDE SEQUENCE</scope>
    <source>
        <strain evidence="2">MNPRO001-30</strain>
        <tissue evidence="2">Meninges</tissue>
    </source>
</reference>
<evidence type="ECO:0000313" key="2">
    <source>
        <dbReference type="EMBL" id="KAJ1357491.1"/>
    </source>
</evidence>
<protein>
    <submittedName>
        <fullName evidence="2">Uncharacterized protein</fullName>
    </submittedName>
</protein>
<evidence type="ECO:0000313" key="3">
    <source>
        <dbReference type="Proteomes" id="UP001196413"/>
    </source>
</evidence>
<sequence length="79" mass="9064">MEERLAPNLVIVFMSKGFQVHMLLLQDTPVKNAQKEVSTNLLDTIGIKRRLSPGALEKAKQLKRKSPRFQNQLRANSYQ</sequence>
<dbReference type="AlphaFoldDB" id="A0AAD5QSM1"/>
<proteinExistence type="predicted"/>
<evidence type="ECO:0000256" key="1">
    <source>
        <dbReference type="SAM" id="MobiDB-lite"/>
    </source>
</evidence>